<protein>
    <submittedName>
        <fullName evidence="2">Homeobox protein BEL1-like protein</fullName>
    </submittedName>
</protein>
<evidence type="ECO:0000256" key="1">
    <source>
        <dbReference type="SAM" id="MobiDB-lite"/>
    </source>
</evidence>
<keyword evidence="2" id="KW-0238">DNA-binding</keyword>
<accession>A0A5N5GD90</accession>
<gene>
    <name evidence="2" type="ORF">D8674_011822</name>
</gene>
<sequence>MSGLNPDVPSVTQLYAWLVDNVLYFTARIFNFIHETYIINHVMSTPNVLQIISSPKKQKDLHTSPSSPSSSSSSSSSSTIHYKPPPLLFNNLIWILME</sequence>
<comment type="caution">
    <text evidence="2">The sequence shown here is derived from an EMBL/GenBank/DDBJ whole genome shotgun (WGS) entry which is preliminary data.</text>
</comment>
<keyword evidence="3" id="KW-1185">Reference proteome</keyword>
<dbReference type="EMBL" id="SMOL01000553">
    <property type="protein sequence ID" value="KAB2608654.1"/>
    <property type="molecule type" value="Genomic_DNA"/>
</dbReference>
<dbReference type="GO" id="GO:0003677">
    <property type="term" value="F:DNA binding"/>
    <property type="evidence" value="ECO:0007669"/>
    <property type="project" value="UniProtKB-KW"/>
</dbReference>
<organism evidence="2 3">
    <name type="scientific">Pyrus ussuriensis x Pyrus communis</name>
    <dbReference type="NCBI Taxonomy" id="2448454"/>
    <lineage>
        <taxon>Eukaryota</taxon>
        <taxon>Viridiplantae</taxon>
        <taxon>Streptophyta</taxon>
        <taxon>Embryophyta</taxon>
        <taxon>Tracheophyta</taxon>
        <taxon>Spermatophyta</taxon>
        <taxon>Magnoliopsida</taxon>
        <taxon>eudicotyledons</taxon>
        <taxon>Gunneridae</taxon>
        <taxon>Pentapetalae</taxon>
        <taxon>rosids</taxon>
        <taxon>fabids</taxon>
        <taxon>Rosales</taxon>
        <taxon>Rosaceae</taxon>
        <taxon>Amygdaloideae</taxon>
        <taxon>Maleae</taxon>
        <taxon>Pyrus</taxon>
    </lineage>
</organism>
<evidence type="ECO:0000313" key="3">
    <source>
        <dbReference type="Proteomes" id="UP000327157"/>
    </source>
</evidence>
<reference evidence="2 3" key="3">
    <citation type="submission" date="2019-11" db="EMBL/GenBank/DDBJ databases">
        <title>A de novo genome assembly of a pear dwarfing rootstock.</title>
        <authorList>
            <person name="Wang F."/>
            <person name="Wang J."/>
            <person name="Li S."/>
            <person name="Zhang Y."/>
            <person name="Fang M."/>
            <person name="Ma L."/>
            <person name="Zhao Y."/>
            <person name="Jiang S."/>
        </authorList>
    </citation>
    <scope>NUCLEOTIDE SEQUENCE [LARGE SCALE GENOMIC DNA]</scope>
    <source>
        <strain evidence="2">S2</strain>
        <tissue evidence="2">Leaf</tissue>
    </source>
</reference>
<name>A0A5N5GD90_9ROSA</name>
<reference evidence="3" key="2">
    <citation type="submission" date="2019-10" db="EMBL/GenBank/DDBJ databases">
        <title>A de novo genome assembly of a pear dwarfing rootstock.</title>
        <authorList>
            <person name="Wang F."/>
            <person name="Wang J."/>
            <person name="Li S."/>
            <person name="Zhang Y."/>
            <person name="Fang M."/>
            <person name="Ma L."/>
            <person name="Zhao Y."/>
            <person name="Jiang S."/>
        </authorList>
    </citation>
    <scope>NUCLEOTIDE SEQUENCE [LARGE SCALE GENOMIC DNA]</scope>
</reference>
<proteinExistence type="predicted"/>
<keyword evidence="2" id="KW-0371">Homeobox</keyword>
<evidence type="ECO:0000313" key="2">
    <source>
        <dbReference type="EMBL" id="KAB2608654.1"/>
    </source>
</evidence>
<reference evidence="2 3" key="1">
    <citation type="submission" date="2019-09" db="EMBL/GenBank/DDBJ databases">
        <authorList>
            <person name="Ou C."/>
        </authorList>
    </citation>
    <scope>NUCLEOTIDE SEQUENCE [LARGE SCALE GENOMIC DNA]</scope>
    <source>
        <strain evidence="2">S2</strain>
        <tissue evidence="2">Leaf</tissue>
    </source>
</reference>
<dbReference type="AlphaFoldDB" id="A0A5N5GD90"/>
<feature type="compositionally biased region" description="Low complexity" evidence="1">
    <location>
        <begin position="64"/>
        <end position="78"/>
    </location>
</feature>
<dbReference type="Proteomes" id="UP000327157">
    <property type="component" value="Chromosome 14"/>
</dbReference>
<feature type="region of interest" description="Disordered" evidence="1">
    <location>
        <begin position="55"/>
        <end position="85"/>
    </location>
</feature>